<name>A0A1G6WM24_9SPHI</name>
<dbReference type="AlphaFoldDB" id="A0A1G6WM24"/>
<gene>
    <name evidence="1" type="ORF">SAMN04488024_10743</name>
</gene>
<evidence type="ECO:0000313" key="2">
    <source>
        <dbReference type="Proteomes" id="UP000199455"/>
    </source>
</evidence>
<dbReference type="Proteomes" id="UP000199455">
    <property type="component" value="Unassembled WGS sequence"/>
</dbReference>
<dbReference type="STRING" id="390242.SAMN04488024_10743"/>
<accession>A0A1G6WM24</accession>
<keyword evidence="2" id="KW-1185">Reference proteome</keyword>
<dbReference type="RefSeq" id="WP_090770184.1">
    <property type="nucleotide sequence ID" value="NZ_FMZH01000007.1"/>
</dbReference>
<dbReference type="EMBL" id="FMZH01000007">
    <property type="protein sequence ID" value="SDD66105.1"/>
    <property type="molecule type" value="Genomic_DNA"/>
</dbReference>
<organism evidence="1 2">
    <name type="scientific">Pedobacter soli</name>
    <dbReference type="NCBI Taxonomy" id="390242"/>
    <lineage>
        <taxon>Bacteria</taxon>
        <taxon>Pseudomonadati</taxon>
        <taxon>Bacteroidota</taxon>
        <taxon>Sphingobacteriia</taxon>
        <taxon>Sphingobacteriales</taxon>
        <taxon>Sphingobacteriaceae</taxon>
        <taxon>Pedobacter</taxon>
    </lineage>
</organism>
<evidence type="ECO:0000313" key="1">
    <source>
        <dbReference type="EMBL" id="SDD66105.1"/>
    </source>
</evidence>
<protein>
    <submittedName>
        <fullName evidence="1">Uncharacterized protein</fullName>
    </submittedName>
</protein>
<reference evidence="2" key="1">
    <citation type="submission" date="2016-10" db="EMBL/GenBank/DDBJ databases">
        <authorList>
            <person name="Varghese N."/>
            <person name="Submissions S."/>
        </authorList>
    </citation>
    <scope>NUCLEOTIDE SEQUENCE [LARGE SCALE GENOMIC DNA]</scope>
    <source>
        <strain evidence="2">DSM 18609</strain>
    </source>
</reference>
<proteinExistence type="predicted"/>
<sequence length="248" mass="28025">MLYKNKNACSKTRVLILPAGKEGAHRCVSHSGLNIPGQKVHDTFEALLKELSFTQSAVDHLISRVTGLAKSTLHISEQRKKVLNAQLKAIDAKIEAVENKLFDGTIIDHTYKRWMIKYEGEKAKLREDFDLSQRLESDLHGELQLMPYLMNMPKIFQDSSLAQKHAILHQVFKQGLGYKEGSFRTPSINVEFEHKLLILKEKGLLFLEQPFGFSEGIPSCGDGGSPLQHLDGIFAVLREIYPKKSNQK</sequence>